<feature type="compositionally biased region" description="Low complexity" evidence="1">
    <location>
        <begin position="67"/>
        <end position="83"/>
    </location>
</feature>
<evidence type="ECO:0000256" key="1">
    <source>
        <dbReference type="SAM" id="MobiDB-lite"/>
    </source>
</evidence>
<evidence type="ECO:0000313" key="2">
    <source>
        <dbReference type="EMBL" id="KAF2451410.1"/>
    </source>
</evidence>
<dbReference type="AlphaFoldDB" id="A0A9P4PW77"/>
<protein>
    <submittedName>
        <fullName evidence="2">Uncharacterized protein</fullName>
    </submittedName>
</protein>
<gene>
    <name evidence="2" type="ORF">P171DRAFT_5772</name>
</gene>
<organism evidence="2 3">
    <name type="scientific">Karstenula rhodostoma CBS 690.94</name>
    <dbReference type="NCBI Taxonomy" id="1392251"/>
    <lineage>
        <taxon>Eukaryota</taxon>
        <taxon>Fungi</taxon>
        <taxon>Dikarya</taxon>
        <taxon>Ascomycota</taxon>
        <taxon>Pezizomycotina</taxon>
        <taxon>Dothideomycetes</taxon>
        <taxon>Pleosporomycetidae</taxon>
        <taxon>Pleosporales</taxon>
        <taxon>Massarineae</taxon>
        <taxon>Didymosphaeriaceae</taxon>
        <taxon>Karstenula</taxon>
    </lineage>
</organism>
<feature type="region of interest" description="Disordered" evidence="1">
    <location>
        <begin position="58"/>
        <end position="130"/>
    </location>
</feature>
<accession>A0A9P4PW77</accession>
<reference evidence="2" key="1">
    <citation type="journal article" date="2020" name="Stud. Mycol.">
        <title>101 Dothideomycetes genomes: a test case for predicting lifestyles and emergence of pathogens.</title>
        <authorList>
            <person name="Haridas S."/>
            <person name="Albert R."/>
            <person name="Binder M."/>
            <person name="Bloem J."/>
            <person name="Labutti K."/>
            <person name="Salamov A."/>
            <person name="Andreopoulos B."/>
            <person name="Baker S."/>
            <person name="Barry K."/>
            <person name="Bills G."/>
            <person name="Bluhm B."/>
            <person name="Cannon C."/>
            <person name="Castanera R."/>
            <person name="Culley D."/>
            <person name="Daum C."/>
            <person name="Ezra D."/>
            <person name="Gonzalez J."/>
            <person name="Henrissat B."/>
            <person name="Kuo A."/>
            <person name="Liang C."/>
            <person name="Lipzen A."/>
            <person name="Lutzoni F."/>
            <person name="Magnuson J."/>
            <person name="Mondo S."/>
            <person name="Nolan M."/>
            <person name="Ohm R."/>
            <person name="Pangilinan J."/>
            <person name="Park H.-J."/>
            <person name="Ramirez L."/>
            <person name="Alfaro M."/>
            <person name="Sun H."/>
            <person name="Tritt A."/>
            <person name="Yoshinaga Y."/>
            <person name="Zwiers L.-H."/>
            <person name="Turgeon B."/>
            <person name="Goodwin S."/>
            <person name="Spatafora J."/>
            <person name="Crous P."/>
            <person name="Grigoriev I."/>
        </authorList>
    </citation>
    <scope>NUCLEOTIDE SEQUENCE</scope>
    <source>
        <strain evidence="2">CBS 690.94</strain>
    </source>
</reference>
<proteinExistence type="predicted"/>
<comment type="caution">
    <text evidence="2">The sequence shown here is derived from an EMBL/GenBank/DDBJ whole genome shotgun (WGS) entry which is preliminary data.</text>
</comment>
<dbReference type="OrthoDB" id="3792300at2759"/>
<keyword evidence="3" id="KW-1185">Reference proteome</keyword>
<evidence type="ECO:0000313" key="3">
    <source>
        <dbReference type="Proteomes" id="UP000799764"/>
    </source>
</evidence>
<feature type="compositionally biased region" description="Acidic residues" evidence="1">
    <location>
        <begin position="94"/>
        <end position="103"/>
    </location>
</feature>
<dbReference type="Proteomes" id="UP000799764">
    <property type="component" value="Unassembled WGS sequence"/>
</dbReference>
<sequence>MSPPHSRSRSQPRRTRHYFSISFSTPENVVPQLYEWVSTSFPFSVIVHHYSIYTTHAPQSLPSLTPSGTSARLSHSSSSSAGSDPDPNDSLLTEFDENADFEDYGSPSESSLEEPRTRLHVSAGEGDTYIEITPRRDPWTTWFPPTPPPHSREALRAESTAPAPLFSSPGVIPSVRVDTLGMHRSEMGAIDEDEVEVAENQLQQELMHEQTRAFIARPHVVCAGLPDNEADFAQLIDEERDSPRGSCLCWACRAILQRYARRHDLFL</sequence>
<dbReference type="EMBL" id="MU001492">
    <property type="protein sequence ID" value="KAF2451410.1"/>
    <property type="molecule type" value="Genomic_DNA"/>
</dbReference>
<name>A0A9P4PW77_9PLEO</name>